<reference evidence="2 3" key="1">
    <citation type="submission" date="2019-06" db="EMBL/GenBank/DDBJ databases">
        <authorList>
            <person name="Livingstone P."/>
            <person name="Whitworth D."/>
        </authorList>
    </citation>
    <scope>NUCLEOTIDE SEQUENCE [LARGE SCALE GENOMIC DNA]</scope>
    <source>
        <strain evidence="2 3">AM401</strain>
    </source>
</reference>
<comment type="caution">
    <text evidence="2">The sequence shown here is derived from an EMBL/GenBank/DDBJ whole genome shotgun (WGS) entry which is preliminary data.</text>
</comment>
<dbReference type="Proteomes" id="UP000315369">
    <property type="component" value="Unassembled WGS sequence"/>
</dbReference>
<dbReference type="InterPro" id="IPR011250">
    <property type="entry name" value="OMP/PagP_B-barrel"/>
</dbReference>
<evidence type="ECO:0000313" key="2">
    <source>
        <dbReference type="EMBL" id="TQF17108.1"/>
    </source>
</evidence>
<evidence type="ECO:0000313" key="3">
    <source>
        <dbReference type="Proteomes" id="UP000315369"/>
    </source>
</evidence>
<dbReference type="SUPFAM" id="SSF56925">
    <property type="entry name" value="OMPA-like"/>
    <property type="match status" value="1"/>
</dbReference>
<keyword evidence="3" id="KW-1185">Reference proteome</keyword>
<feature type="chain" id="PRO_5022001372" evidence="1">
    <location>
        <begin position="31"/>
        <end position="228"/>
    </location>
</feature>
<protein>
    <submittedName>
        <fullName evidence="2">Autotransporter outer membrane beta-barrel domain-containing protein</fullName>
    </submittedName>
</protein>
<keyword evidence="1" id="KW-0732">Signal</keyword>
<dbReference type="AlphaFoldDB" id="A0A540X7C9"/>
<gene>
    <name evidence="2" type="ORF">FJV41_04755</name>
</gene>
<evidence type="ECO:0000256" key="1">
    <source>
        <dbReference type="SAM" id="SignalP"/>
    </source>
</evidence>
<sequence>MPDLSLSLRSCRPFLGLALCCLALVGPRAAAQDASAPSQLSDGSHLGLGVRMAYGIPKKKVSEASGLAMGLEGLIAPQVDVSWFFSSHLSLGLYGQYGVGRYSRFCSEESCRGGVLRLGVGLQYQFAPESPWSPWLGAGVGYQRHMQNEHLAYGDTSTVESGFELMRLEAGLDFSFAGRFLVGPYVTGSMSSYFWRSMKTDGYPSSSMPANSDLEFWVMPGVRLQARL</sequence>
<name>A0A540X7C9_9BACT</name>
<dbReference type="Gene3D" id="2.40.160.20">
    <property type="match status" value="1"/>
</dbReference>
<accession>A0A540X7C9</accession>
<organism evidence="2 3">
    <name type="scientific">Myxococcus llanfairpwllgwyngyllgogerychwyrndrobwllllantysiliogogogochensis</name>
    <dbReference type="NCBI Taxonomy" id="2590453"/>
    <lineage>
        <taxon>Bacteria</taxon>
        <taxon>Pseudomonadati</taxon>
        <taxon>Myxococcota</taxon>
        <taxon>Myxococcia</taxon>
        <taxon>Myxococcales</taxon>
        <taxon>Cystobacterineae</taxon>
        <taxon>Myxococcaceae</taxon>
        <taxon>Myxococcus</taxon>
    </lineage>
</organism>
<dbReference type="EMBL" id="VIFM01000012">
    <property type="protein sequence ID" value="TQF17108.1"/>
    <property type="molecule type" value="Genomic_DNA"/>
</dbReference>
<feature type="signal peptide" evidence="1">
    <location>
        <begin position="1"/>
        <end position="30"/>
    </location>
</feature>
<proteinExistence type="predicted"/>